<feature type="compositionally biased region" description="Basic and acidic residues" evidence="1">
    <location>
        <begin position="35"/>
        <end position="46"/>
    </location>
</feature>
<evidence type="ECO:0000313" key="2">
    <source>
        <dbReference type="EMBL" id="BDZ56712.1"/>
    </source>
</evidence>
<keyword evidence="3" id="KW-1185">Reference proteome</keyword>
<gene>
    <name evidence="2" type="ORF">GCM10025872_03690</name>
</gene>
<proteinExistence type="predicted"/>
<sequence>MKQLAGEGHDYTAALRELFDLDPRHTEAVRTPPPELRDTDPRGGER</sequence>
<name>A0ABM8H7A8_9MICO</name>
<accession>A0ABM8H7A8</accession>
<reference evidence="3" key="1">
    <citation type="journal article" date="2019" name="Int. J. Syst. Evol. Microbiol.">
        <title>The Global Catalogue of Microorganisms (GCM) 10K type strain sequencing project: providing services to taxonomists for standard genome sequencing and annotation.</title>
        <authorList>
            <consortium name="The Broad Institute Genomics Platform"/>
            <consortium name="The Broad Institute Genome Sequencing Center for Infectious Disease"/>
            <person name="Wu L."/>
            <person name="Ma J."/>
        </authorList>
    </citation>
    <scope>NUCLEOTIDE SEQUENCE [LARGE SCALE GENOMIC DNA]</scope>
    <source>
        <strain evidence="3">NBRC 110608</strain>
    </source>
</reference>
<organism evidence="2 3">
    <name type="scientific">Barrientosiimonas endolithica</name>
    <dbReference type="NCBI Taxonomy" id="1535208"/>
    <lineage>
        <taxon>Bacteria</taxon>
        <taxon>Bacillati</taxon>
        <taxon>Actinomycetota</taxon>
        <taxon>Actinomycetes</taxon>
        <taxon>Micrococcales</taxon>
        <taxon>Dermacoccaceae</taxon>
        <taxon>Barrientosiimonas</taxon>
    </lineage>
</organism>
<feature type="compositionally biased region" description="Basic and acidic residues" evidence="1">
    <location>
        <begin position="18"/>
        <end position="28"/>
    </location>
</feature>
<evidence type="ECO:0000313" key="3">
    <source>
        <dbReference type="Proteomes" id="UP001321421"/>
    </source>
</evidence>
<evidence type="ECO:0000256" key="1">
    <source>
        <dbReference type="SAM" id="MobiDB-lite"/>
    </source>
</evidence>
<dbReference type="Proteomes" id="UP001321421">
    <property type="component" value="Chromosome"/>
</dbReference>
<feature type="region of interest" description="Disordered" evidence="1">
    <location>
        <begin position="18"/>
        <end position="46"/>
    </location>
</feature>
<dbReference type="EMBL" id="AP027735">
    <property type="protein sequence ID" value="BDZ56712.1"/>
    <property type="molecule type" value="Genomic_DNA"/>
</dbReference>
<protein>
    <submittedName>
        <fullName evidence="2">Uncharacterized protein</fullName>
    </submittedName>
</protein>